<keyword evidence="14" id="KW-1185">Reference proteome</keyword>
<comment type="similarity">
    <text evidence="4">Belongs to the complex I NDUFS5 subunit family.</text>
</comment>
<evidence type="ECO:0000256" key="5">
    <source>
        <dbReference type="ARBA" id="ARBA00022448"/>
    </source>
</evidence>
<dbReference type="PANTHER" id="PTHR21268:SF2">
    <property type="entry name" value="NADH DEHYDROGENASE [UBIQUINONE] IRON-SULFUR PROTEIN 5"/>
    <property type="match status" value="1"/>
</dbReference>
<keyword evidence="10" id="KW-0472">Membrane</keyword>
<evidence type="ECO:0000256" key="8">
    <source>
        <dbReference type="ARBA" id="ARBA00022982"/>
    </source>
</evidence>
<keyword evidence="9" id="KW-0496">Mitochondrion</keyword>
<dbReference type="Proteomes" id="UP001152798">
    <property type="component" value="Chromosome 2"/>
</dbReference>
<keyword evidence="6" id="KW-0679">Respiratory chain</keyword>
<dbReference type="EMBL" id="OV725078">
    <property type="protein sequence ID" value="CAH1393857.1"/>
    <property type="molecule type" value="Genomic_DNA"/>
</dbReference>
<keyword evidence="8" id="KW-0249">Electron transport</keyword>
<sequence length="185" mass="20913">MLLLNLSPGAEMLETDHGYIEFGAVVSGTPFHSYWLIREGYLNQIRCSCGSFGSVGVPRNSPGRRRGLPYTDSVTLALVSSHMVERRPSMPSVITYFKTPLTDLTGSILTHQYFGRCQGIEMKAINCLEAYGKEKGVEVCNDLLQDYEECNRRFKQISRAEAIMNERRKQGVYEPPPRGDAYENY</sequence>
<evidence type="ECO:0000256" key="6">
    <source>
        <dbReference type="ARBA" id="ARBA00022660"/>
    </source>
</evidence>
<dbReference type="Pfam" id="PF10200">
    <property type="entry name" value="Ndufs5"/>
    <property type="match status" value="1"/>
</dbReference>
<reference evidence="13" key="1">
    <citation type="submission" date="2022-01" db="EMBL/GenBank/DDBJ databases">
        <authorList>
            <person name="King R."/>
        </authorList>
    </citation>
    <scope>NUCLEOTIDE SEQUENCE</scope>
</reference>
<evidence type="ECO:0000256" key="1">
    <source>
        <dbReference type="ARBA" id="ARBA00003195"/>
    </source>
</evidence>
<keyword evidence="5" id="KW-0813">Transport</keyword>
<evidence type="ECO:0000256" key="10">
    <source>
        <dbReference type="ARBA" id="ARBA00023136"/>
    </source>
</evidence>
<dbReference type="InterPro" id="IPR019342">
    <property type="entry name" value="NADH_UbQ_OxRdtase_FeS-su5"/>
</dbReference>
<keyword evidence="7" id="KW-0999">Mitochondrion inner membrane</keyword>
<protein>
    <recommendedName>
        <fullName evidence="15">Complex I-15 kDa</fullName>
    </recommendedName>
</protein>
<name>A0A9P0H4J5_NEZVI</name>
<dbReference type="GO" id="GO:0005743">
    <property type="term" value="C:mitochondrial inner membrane"/>
    <property type="evidence" value="ECO:0007669"/>
    <property type="project" value="UniProtKB-SubCell"/>
</dbReference>
<dbReference type="GO" id="GO:0005758">
    <property type="term" value="C:mitochondrial intermembrane space"/>
    <property type="evidence" value="ECO:0007669"/>
    <property type="project" value="UniProtKB-SubCell"/>
</dbReference>
<feature type="disulfide bond" evidence="12">
    <location>
        <begin position="117"/>
        <end position="150"/>
    </location>
</feature>
<evidence type="ECO:0000256" key="12">
    <source>
        <dbReference type="PIRSR" id="PIRSR619342-50"/>
    </source>
</evidence>
<evidence type="ECO:0000313" key="14">
    <source>
        <dbReference type="Proteomes" id="UP001152798"/>
    </source>
</evidence>
<organism evidence="13 14">
    <name type="scientific">Nezara viridula</name>
    <name type="common">Southern green stink bug</name>
    <name type="synonym">Cimex viridulus</name>
    <dbReference type="NCBI Taxonomy" id="85310"/>
    <lineage>
        <taxon>Eukaryota</taxon>
        <taxon>Metazoa</taxon>
        <taxon>Ecdysozoa</taxon>
        <taxon>Arthropoda</taxon>
        <taxon>Hexapoda</taxon>
        <taxon>Insecta</taxon>
        <taxon>Pterygota</taxon>
        <taxon>Neoptera</taxon>
        <taxon>Paraneoptera</taxon>
        <taxon>Hemiptera</taxon>
        <taxon>Heteroptera</taxon>
        <taxon>Panheteroptera</taxon>
        <taxon>Pentatomomorpha</taxon>
        <taxon>Pentatomoidea</taxon>
        <taxon>Pentatomidae</taxon>
        <taxon>Pentatominae</taxon>
        <taxon>Nezara</taxon>
    </lineage>
</organism>
<evidence type="ECO:0000256" key="4">
    <source>
        <dbReference type="ARBA" id="ARBA00007372"/>
    </source>
</evidence>
<evidence type="ECO:0008006" key="15">
    <source>
        <dbReference type="Google" id="ProtNLM"/>
    </source>
</evidence>
<feature type="disulfide bond" evidence="12">
    <location>
        <begin position="127"/>
        <end position="140"/>
    </location>
</feature>
<dbReference type="OrthoDB" id="9992197at2759"/>
<evidence type="ECO:0000256" key="2">
    <source>
        <dbReference type="ARBA" id="ARBA00004569"/>
    </source>
</evidence>
<comment type="subcellular location">
    <subcellularLocation>
        <location evidence="3">Mitochondrion inner membrane</location>
        <topology evidence="3">Peripheral membrane protein</topology>
    </subcellularLocation>
    <subcellularLocation>
        <location evidence="2">Mitochondrion intermembrane space</location>
    </subcellularLocation>
</comment>
<accession>A0A9P0H4J5</accession>
<evidence type="ECO:0000256" key="11">
    <source>
        <dbReference type="ARBA" id="ARBA00023157"/>
    </source>
</evidence>
<comment type="function">
    <text evidence="1">Accessory subunit of the mitochondrial membrane respiratory chain NADH dehydrogenase (Complex I), that is believed not to be involved in catalysis. Complex I functions in the transfer of electrons from NADH to the respiratory chain. The immediate electron acceptor for the enzyme is believed to be ubiquinone.</text>
</comment>
<evidence type="ECO:0000256" key="7">
    <source>
        <dbReference type="ARBA" id="ARBA00022792"/>
    </source>
</evidence>
<gene>
    <name evidence="13" type="ORF">NEZAVI_LOCUS4467</name>
</gene>
<proteinExistence type="inferred from homology"/>
<evidence type="ECO:0000313" key="13">
    <source>
        <dbReference type="EMBL" id="CAH1393857.1"/>
    </source>
</evidence>
<evidence type="ECO:0000256" key="9">
    <source>
        <dbReference type="ARBA" id="ARBA00023128"/>
    </source>
</evidence>
<keyword evidence="11 12" id="KW-1015">Disulfide bond</keyword>
<dbReference type="AlphaFoldDB" id="A0A9P0H4J5"/>
<dbReference type="PANTHER" id="PTHR21268">
    <property type="entry name" value="NADH DEHYDROGENASE [UBIQUINONE] IRON-SULFUR PROTEIN 5"/>
    <property type="match status" value="1"/>
</dbReference>
<evidence type="ECO:0000256" key="3">
    <source>
        <dbReference type="ARBA" id="ARBA00004637"/>
    </source>
</evidence>